<keyword evidence="2" id="KW-1133">Transmembrane helix</keyword>
<protein>
    <submittedName>
        <fullName evidence="3">Putative integumentary mucin A.1-like</fullName>
    </submittedName>
</protein>
<accession>A0A2U9BUP3</accession>
<dbReference type="Pfam" id="PF17823">
    <property type="entry name" value="DUF5585"/>
    <property type="match status" value="1"/>
</dbReference>
<gene>
    <name evidence="3" type="ORF">SMAX5B_007142</name>
</gene>
<evidence type="ECO:0000313" key="4">
    <source>
        <dbReference type="Proteomes" id="UP000246464"/>
    </source>
</evidence>
<evidence type="ECO:0000256" key="1">
    <source>
        <dbReference type="SAM" id="MobiDB-lite"/>
    </source>
</evidence>
<dbReference type="AlphaFoldDB" id="A0A2U9BUP3"/>
<name>A0A2U9BUP3_SCOMX</name>
<keyword evidence="4" id="KW-1185">Reference proteome</keyword>
<sequence length="111" mass="11647">MTPPSSVAMPQPNAPSTGTPPIHTQTAASATPPAKEPAGSGTRVAMVEVAGGALTRQLVDTASLLAILLFGLLFFVVAVAVFITQAYESYRRKDYTQVDYLINGMYTDSGV</sequence>
<feature type="compositionally biased region" description="Polar residues" evidence="1">
    <location>
        <begin position="14"/>
        <end position="29"/>
    </location>
</feature>
<organism evidence="3 4">
    <name type="scientific">Scophthalmus maximus</name>
    <name type="common">Turbot</name>
    <name type="synonym">Psetta maxima</name>
    <dbReference type="NCBI Taxonomy" id="52904"/>
    <lineage>
        <taxon>Eukaryota</taxon>
        <taxon>Metazoa</taxon>
        <taxon>Chordata</taxon>
        <taxon>Craniata</taxon>
        <taxon>Vertebrata</taxon>
        <taxon>Euteleostomi</taxon>
        <taxon>Actinopterygii</taxon>
        <taxon>Neopterygii</taxon>
        <taxon>Teleostei</taxon>
        <taxon>Neoteleostei</taxon>
        <taxon>Acanthomorphata</taxon>
        <taxon>Carangaria</taxon>
        <taxon>Pleuronectiformes</taxon>
        <taxon>Pleuronectoidei</taxon>
        <taxon>Scophthalmidae</taxon>
        <taxon>Scophthalmus</taxon>
    </lineage>
</organism>
<dbReference type="Proteomes" id="UP000246464">
    <property type="component" value="Chromosome 10"/>
</dbReference>
<dbReference type="EMBL" id="CP026252">
    <property type="protein sequence ID" value="AWP07978.1"/>
    <property type="molecule type" value="Genomic_DNA"/>
</dbReference>
<keyword evidence="2" id="KW-0812">Transmembrane</keyword>
<feature type="region of interest" description="Disordered" evidence="1">
    <location>
        <begin position="1"/>
        <end position="41"/>
    </location>
</feature>
<feature type="transmembrane region" description="Helical" evidence="2">
    <location>
        <begin position="62"/>
        <end position="83"/>
    </location>
</feature>
<dbReference type="InterPro" id="IPR041056">
    <property type="entry name" value="DUF5585"/>
</dbReference>
<evidence type="ECO:0000256" key="2">
    <source>
        <dbReference type="SAM" id="Phobius"/>
    </source>
</evidence>
<evidence type="ECO:0000313" key="3">
    <source>
        <dbReference type="EMBL" id="AWP07978.1"/>
    </source>
</evidence>
<dbReference type="STRING" id="52904.ENSSMAP00000006327"/>
<reference evidence="3 4" key="1">
    <citation type="submission" date="2017-12" db="EMBL/GenBank/DDBJ databases">
        <title>Integrating genomic resources of turbot (Scophthalmus maximus) in depth evaluation of genetic and physical mapping variation across individuals.</title>
        <authorList>
            <person name="Martinez P."/>
        </authorList>
    </citation>
    <scope>NUCLEOTIDE SEQUENCE [LARGE SCALE GENOMIC DNA]</scope>
</reference>
<keyword evidence="2" id="KW-0472">Membrane</keyword>
<proteinExistence type="predicted"/>